<accession>A0ACB8BCF5</accession>
<reference evidence="1" key="1">
    <citation type="journal article" date="2021" name="New Phytol.">
        <title>Evolutionary innovations through gain and loss of genes in the ectomycorrhizal Boletales.</title>
        <authorList>
            <person name="Wu G."/>
            <person name="Miyauchi S."/>
            <person name="Morin E."/>
            <person name="Kuo A."/>
            <person name="Drula E."/>
            <person name="Varga T."/>
            <person name="Kohler A."/>
            <person name="Feng B."/>
            <person name="Cao Y."/>
            <person name="Lipzen A."/>
            <person name="Daum C."/>
            <person name="Hundley H."/>
            <person name="Pangilinan J."/>
            <person name="Johnson J."/>
            <person name="Barry K."/>
            <person name="LaButti K."/>
            <person name="Ng V."/>
            <person name="Ahrendt S."/>
            <person name="Min B."/>
            <person name="Choi I.G."/>
            <person name="Park H."/>
            <person name="Plett J.M."/>
            <person name="Magnuson J."/>
            <person name="Spatafora J.W."/>
            <person name="Nagy L.G."/>
            <person name="Henrissat B."/>
            <person name="Grigoriev I.V."/>
            <person name="Yang Z.L."/>
            <person name="Xu J."/>
            <person name="Martin F.M."/>
        </authorList>
    </citation>
    <scope>NUCLEOTIDE SEQUENCE</scope>
    <source>
        <strain evidence="1">KUC20120723A-06</strain>
    </source>
</reference>
<evidence type="ECO:0000313" key="1">
    <source>
        <dbReference type="EMBL" id="KAH7923112.1"/>
    </source>
</evidence>
<evidence type="ECO:0000313" key="2">
    <source>
        <dbReference type="Proteomes" id="UP000790709"/>
    </source>
</evidence>
<sequence length="318" mass="35005">MNLKCVWKADSTSVESWTCSYPRPSRLDDMDICVQIKMRARFVPGILHSSAGCSPKRCALGTRWGGTSWAAFGGGACDRGGRVNPIRVKFLFESYTKHQAECQPTPERPPTTTGAPERMPTTAGLREEGGTGRVRVLRLFRKEGTKFKRRTTGYLGREYAHFWEAEAGSPHRSSPTTLLPSRRSDADDKRSAGELFDLSESGNEISVPGQMRCAPSGGVQLEEHALWVGVWRLGERVLEDGIRGDRMCVWGRRQGVDGGEEQKEVAGIVQSDTAYFTSSLPRLANLVLQVYLGLMVRVTWDEFTASSSATSLACVAHG</sequence>
<dbReference type="EMBL" id="MU266462">
    <property type="protein sequence ID" value="KAH7923112.1"/>
    <property type="molecule type" value="Genomic_DNA"/>
</dbReference>
<comment type="caution">
    <text evidence="1">The sequence shown here is derived from an EMBL/GenBank/DDBJ whole genome shotgun (WGS) entry which is preliminary data.</text>
</comment>
<keyword evidence="2" id="KW-1185">Reference proteome</keyword>
<dbReference type="Proteomes" id="UP000790709">
    <property type="component" value="Unassembled WGS sequence"/>
</dbReference>
<gene>
    <name evidence="1" type="ORF">BV22DRAFT_1048412</name>
</gene>
<protein>
    <submittedName>
        <fullName evidence="1">Uncharacterized protein</fullName>
    </submittedName>
</protein>
<proteinExistence type="predicted"/>
<organism evidence="1 2">
    <name type="scientific">Leucogyrophana mollusca</name>
    <dbReference type="NCBI Taxonomy" id="85980"/>
    <lineage>
        <taxon>Eukaryota</taxon>
        <taxon>Fungi</taxon>
        <taxon>Dikarya</taxon>
        <taxon>Basidiomycota</taxon>
        <taxon>Agaricomycotina</taxon>
        <taxon>Agaricomycetes</taxon>
        <taxon>Agaricomycetidae</taxon>
        <taxon>Boletales</taxon>
        <taxon>Boletales incertae sedis</taxon>
        <taxon>Leucogyrophana</taxon>
    </lineage>
</organism>
<name>A0ACB8BCF5_9AGAM</name>